<keyword evidence="10" id="KW-0732">Signal</keyword>
<evidence type="ECO:0000256" key="9">
    <source>
        <dbReference type="SAM" id="Phobius"/>
    </source>
</evidence>
<evidence type="ECO:0000313" key="11">
    <source>
        <dbReference type="EMBL" id="CAD8985886.1"/>
    </source>
</evidence>
<feature type="chain" id="PRO_5030159995" description="Fluoride ion transporter CrcB" evidence="10">
    <location>
        <begin position="21"/>
        <end position="161"/>
    </location>
</feature>
<comment type="similarity">
    <text evidence="7">Belongs to the fluoride channel Fluc/FEX (TC 1.A.43) family.</text>
</comment>
<sequence length="161" mass="16284">MGSRPAALILLLLAVPGSSSISFRPKTNMTPSGGSFGSRMAPWAAVGGGAVVGAIARYEISELAARAKVKPWGIAGINVAGSFVLGSVVASAPLSPASKLLIGTGFCGAFTTFSTFSVDALTMIEAGKMRMALQYMAINNIGGIGAAAVGMWLFSGGKRLK</sequence>
<evidence type="ECO:0000256" key="10">
    <source>
        <dbReference type="SAM" id="SignalP"/>
    </source>
</evidence>
<keyword evidence="4 9" id="KW-0812">Transmembrane</keyword>
<protein>
    <recommendedName>
        <fullName evidence="12">Fluoride ion transporter CrcB</fullName>
    </recommendedName>
</protein>
<evidence type="ECO:0000256" key="2">
    <source>
        <dbReference type="ARBA" id="ARBA00004651"/>
    </source>
</evidence>
<dbReference type="AlphaFoldDB" id="A0A6U2IMZ4"/>
<feature type="transmembrane region" description="Helical" evidence="9">
    <location>
        <begin position="133"/>
        <end position="154"/>
    </location>
</feature>
<dbReference type="InterPro" id="IPR003691">
    <property type="entry name" value="FluC"/>
</dbReference>
<feature type="transmembrane region" description="Helical" evidence="9">
    <location>
        <begin position="40"/>
        <end position="60"/>
    </location>
</feature>
<keyword evidence="3" id="KW-1003">Cell membrane</keyword>
<dbReference type="Pfam" id="PF02537">
    <property type="entry name" value="CRCB"/>
    <property type="match status" value="1"/>
</dbReference>
<comment type="catalytic activity">
    <reaction evidence="8">
        <text>fluoride(in) = fluoride(out)</text>
        <dbReference type="Rhea" id="RHEA:76159"/>
        <dbReference type="ChEBI" id="CHEBI:17051"/>
    </reaction>
    <physiologicalReaction direction="left-to-right" evidence="8">
        <dbReference type="Rhea" id="RHEA:76160"/>
    </physiologicalReaction>
</comment>
<proteinExistence type="inferred from homology"/>
<reference evidence="11" key="1">
    <citation type="submission" date="2021-01" db="EMBL/GenBank/DDBJ databases">
        <authorList>
            <person name="Corre E."/>
            <person name="Pelletier E."/>
            <person name="Niang G."/>
            <person name="Scheremetjew M."/>
            <person name="Finn R."/>
            <person name="Kale V."/>
            <person name="Holt S."/>
            <person name="Cochrane G."/>
            <person name="Meng A."/>
            <person name="Brown T."/>
            <person name="Cohen L."/>
        </authorList>
    </citation>
    <scope>NUCLEOTIDE SEQUENCE</scope>
    <source>
        <strain evidence="11">CCMP644</strain>
    </source>
</reference>
<dbReference type="HAMAP" id="MF_00454">
    <property type="entry name" value="FluC"/>
    <property type="match status" value="1"/>
</dbReference>
<evidence type="ECO:0000256" key="3">
    <source>
        <dbReference type="ARBA" id="ARBA00022475"/>
    </source>
</evidence>
<keyword evidence="6 9" id="KW-0472">Membrane</keyword>
<keyword evidence="5 9" id="KW-1133">Transmembrane helix</keyword>
<gene>
    <name evidence="11" type="ORF">HAND00432_LOCUS36899</name>
</gene>
<evidence type="ECO:0000256" key="8">
    <source>
        <dbReference type="ARBA" id="ARBA00035585"/>
    </source>
</evidence>
<accession>A0A6U2IMZ4</accession>
<dbReference type="PANTHER" id="PTHR28259">
    <property type="entry name" value="FLUORIDE EXPORT PROTEIN 1-RELATED"/>
    <property type="match status" value="1"/>
</dbReference>
<evidence type="ECO:0000256" key="5">
    <source>
        <dbReference type="ARBA" id="ARBA00022989"/>
    </source>
</evidence>
<comment type="function">
    <text evidence="1">Fluoride channel required for the rapid expulsion of cytoplasmic fluoride.</text>
</comment>
<dbReference type="NCBIfam" id="TIGR00494">
    <property type="entry name" value="crcB"/>
    <property type="match status" value="1"/>
</dbReference>
<feature type="signal peptide" evidence="10">
    <location>
        <begin position="1"/>
        <end position="20"/>
    </location>
</feature>
<feature type="transmembrane region" description="Helical" evidence="9">
    <location>
        <begin position="72"/>
        <end position="94"/>
    </location>
</feature>
<comment type="subcellular location">
    <subcellularLocation>
        <location evidence="2">Cell membrane</location>
        <topology evidence="2">Multi-pass membrane protein</topology>
    </subcellularLocation>
</comment>
<dbReference type="EMBL" id="HBFX01061180">
    <property type="protein sequence ID" value="CAD8985886.1"/>
    <property type="molecule type" value="Transcribed_RNA"/>
</dbReference>
<dbReference type="GO" id="GO:1903425">
    <property type="term" value="F:fluoride transmembrane transporter activity"/>
    <property type="evidence" value="ECO:0007669"/>
    <property type="project" value="TreeGrafter"/>
</dbReference>
<evidence type="ECO:0000256" key="6">
    <source>
        <dbReference type="ARBA" id="ARBA00023136"/>
    </source>
</evidence>
<evidence type="ECO:0008006" key="12">
    <source>
        <dbReference type="Google" id="ProtNLM"/>
    </source>
</evidence>
<feature type="transmembrane region" description="Helical" evidence="9">
    <location>
        <begin position="100"/>
        <end position="121"/>
    </location>
</feature>
<evidence type="ECO:0000256" key="4">
    <source>
        <dbReference type="ARBA" id="ARBA00022692"/>
    </source>
</evidence>
<evidence type="ECO:0000256" key="1">
    <source>
        <dbReference type="ARBA" id="ARBA00002598"/>
    </source>
</evidence>
<organism evidence="11">
    <name type="scientific">Hemiselmis andersenii</name>
    <name type="common">Cryptophyte alga</name>
    <dbReference type="NCBI Taxonomy" id="464988"/>
    <lineage>
        <taxon>Eukaryota</taxon>
        <taxon>Cryptophyceae</taxon>
        <taxon>Cryptomonadales</taxon>
        <taxon>Hemiselmidaceae</taxon>
        <taxon>Hemiselmis</taxon>
    </lineage>
</organism>
<dbReference type="GO" id="GO:0005886">
    <property type="term" value="C:plasma membrane"/>
    <property type="evidence" value="ECO:0007669"/>
    <property type="project" value="UniProtKB-SubCell"/>
</dbReference>
<dbReference type="PANTHER" id="PTHR28259:SF1">
    <property type="entry name" value="FLUORIDE EXPORT PROTEIN 1-RELATED"/>
    <property type="match status" value="1"/>
</dbReference>
<evidence type="ECO:0000256" key="7">
    <source>
        <dbReference type="ARBA" id="ARBA00035120"/>
    </source>
</evidence>
<name>A0A6U2IMZ4_HEMAN</name>